<protein>
    <recommendedName>
        <fullName evidence="8">Probable membrane transporter protein</fullName>
    </recommendedName>
</protein>
<dbReference type="PANTHER" id="PTHR30269:SF37">
    <property type="entry name" value="MEMBRANE TRANSPORTER PROTEIN"/>
    <property type="match status" value="1"/>
</dbReference>
<feature type="transmembrane region" description="Helical" evidence="8">
    <location>
        <begin position="102"/>
        <end position="120"/>
    </location>
</feature>
<evidence type="ECO:0000313" key="9">
    <source>
        <dbReference type="EMBL" id="OGC44921.1"/>
    </source>
</evidence>
<evidence type="ECO:0000256" key="7">
    <source>
        <dbReference type="ARBA" id="ARBA00023136"/>
    </source>
</evidence>
<feature type="transmembrane region" description="Helical" evidence="8">
    <location>
        <begin position="225"/>
        <end position="242"/>
    </location>
</feature>
<dbReference type="Proteomes" id="UP000176583">
    <property type="component" value="Unassembled WGS sequence"/>
</dbReference>
<accession>A0A1F4UIY3</accession>
<feature type="transmembrane region" description="Helical" evidence="8">
    <location>
        <begin position="75"/>
        <end position="96"/>
    </location>
</feature>
<keyword evidence="7 8" id="KW-0472">Membrane</keyword>
<name>A0A1F4UIY3_UNCKA</name>
<dbReference type="InterPro" id="IPR052017">
    <property type="entry name" value="TSUP"/>
</dbReference>
<dbReference type="AlphaFoldDB" id="A0A1F4UIY3"/>
<evidence type="ECO:0000256" key="2">
    <source>
        <dbReference type="ARBA" id="ARBA00009142"/>
    </source>
</evidence>
<evidence type="ECO:0000313" key="10">
    <source>
        <dbReference type="Proteomes" id="UP000176583"/>
    </source>
</evidence>
<comment type="caution">
    <text evidence="9">The sequence shown here is derived from an EMBL/GenBank/DDBJ whole genome shotgun (WGS) entry which is preliminary data.</text>
</comment>
<comment type="similarity">
    <text evidence="2 8">Belongs to the 4-toluene sulfonate uptake permease (TSUP) (TC 2.A.102) family.</text>
</comment>
<keyword evidence="6 8" id="KW-1133">Transmembrane helix</keyword>
<comment type="subcellular location">
    <subcellularLocation>
        <location evidence="1 8">Cell membrane</location>
        <topology evidence="1 8">Multi-pass membrane protein</topology>
    </subcellularLocation>
</comment>
<keyword evidence="3" id="KW-0813">Transport</keyword>
<evidence type="ECO:0000256" key="6">
    <source>
        <dbReference type="ARBA" id="ARBA00022989"/>
    </source>
</evidence>
<dbReference type="EMBL" id="MEUW01000004">
    <property type="protein sequence ID" value="OGC44921.1"/>
    <property type="molecule type" value="Genomic_DNA"/>
</dbReference>
<keyword evidence="5 8" id="KW-0812">Transmembrane</keyword>
<proteinExistence type="inferred from homology"/>
<organism evidence="9 10">
    <name type="scientific">candidate division WWE3 bacterium RBG_19FT_COMBO_53_11</name>
    <dbReference type="NCBI Taxonomy" id="1802613"/>
    <lineage>
        <taxon>Bacteria</taxon>
        <taxon>Katanobacteria</taxon>
    </lineage>
</organism>
<evidence type="ECO:0000256" key="4">
    <source>
        <dbReference type="ARBA" id="ARBA00022475"/>
    </source>
</evidence>
<feature type="transmembrane region" description="Helical" evidence="8">
    <location>
        <begin position="132"/>
        <end position="152"/>
    </location>
</feature>
<dbReference type="PANTHER" id="PTHR30269">
    <property type="entry name" value="TRANSMEMBRANE PROTEIN YFCA"/>
    <property type="match status" value="1"/>
</dbReference>
<evidence type="ECO:0000256" key="8">
    <source>
        <dbReference type="RuleBase" id="RU363041"/>
    </source>
</evidence>
<feature type="transmembrane region" description="Helical" evidence="8">
    <location>
        <begin position="12"/>
        <end position="36"/>
    </location>
</feature>
<feature type="transmembrane region" description="Helical" evidence="8">
    <location>
        <begin position="196"/>
        <end position="213"/>
    </location>
</feature>
<feature type="transmembrane region" description="Helical" evidence="8">
    <location>
        <begin position="48"/>
        <end position="68"/>
    </location>
</feature>
<keyword evidence="4 8" id="KW-1003">Cell membrane</keyword>
<sequence length="243" mass="25934">MLNGFTSPEIILFLIFAFLAEIMGTLAGFGSSTILVPLTALFIDVKTAIAVVGLFHFFGQVVDLFLWGRYINWRITALFAGLGVVFSFLGAALITVLPSQTVLLILGVFLVVYAAASLWGKKLTLPKSNLSILSMGGLVGFFAGLTGTAGAMRTAFLSTLGLAKANFLGTSNAIAFFVDFTRVAVYAGSGILKFDPLFWAAVLGVSILGSLIGRKLVLRIKEKTFYRIIYAALLLAGLKFIIG</sequence>
<evidence type="ECO:0000256" key="3">
    <source>
        <dbReference type="ARBA" id="ARBA00022448"/>
    </source>
</evidence>
<gene>
    <name evidence="9" type="ORF">A2V54_01335</name>
</gene>
<evidence type="ECO:0000256" key="5">
    <source>
        <dbReference type="ARBA" id="ARBA00022692"/>
    </source>
</evidence>
<dbReference type="InterPro" id="IPR002781">
    <property type="entry name" value="TM_pro_TauE-like"/>
</dbReference>
<evidence type="ECO:0000256" key="1">
    <source>
        <dbReference type="ARBA" id="ARBA00004651"/>
    </source>
</evidence>
<dbReference type="GO" id="GO:0005886">
    <property type="term" value="C:plasma membrane"/>
    <property type="evidence" value="ECO:0007669"/>
    <property type="project" value="UniProtKB-SubCell"/>
</dbReference>
<dbReference type="Pfam" id="PF01925">
    <property type="entry name" value="TauE"/>
    <property type="match status" value="1"/>
</dbReference>
<dbReference type="STRING" id="1802613.A2V54_01335"/>
<reference evidence="9 10" key="1">
    <citation type="journal article" date="2016" name="Nat. Commun.">
        <title>Thousands of microbial genomes shed light on interconnected biogeochemical processes in an aquifer system.</title>
        <authorList>
            <person name="Anantharaman K."/>
            <person name="Brown C.T."/>
            <person name="Hug L.A."/>
            <person name="Sharon I."/>
            <person name="Castelle C.J."/>
            <person name="Probst A.J."/>
            <person name="Thomas B.C."/>
            <person name="Singh A."/>
            <person name="Wilkins M.J."/>
            <person name="Karaoz U."/>
            <person name="Brodie E.L."/>
            <person name="Williams K.H."/>
            <person name="Hubbard S.S."/>
            <person name="Banfield J.F."/>
        </authorList>
    </citation>
    <scope>NUCLEOTIDE SEQUENCE [LARGE SCALE GENOMIC DNA]</scope>
</reference>